<accession>A0AA41D955</accession>
<dbReference type="InterPro" id="IPR053148">
    <property type="entry name" value="PD-DEXK-like_domain"/>
</dbReference>
<dbReference type="InterPro" id="IPR011856">
    <property type="entry name" value="tRNA_endonuc-like_dom_sf"/>
</dbReference>
<comment type="caution">
    <text evidence="3">The sequence shown here is derived from an EMBL/GenBank/DDBJ whole genome shotgun (WGS) entry which is preliminary data.</text>
</comment>
<evidence type="ECO:0000259" key="2">
    <source>
        <dbReference type="Pfam" id="PF17761"/>
    </source>
</evidence>
<dbReference type="Pfam" id="PF06250">
    <property type="entry name" value="YhcG_C"/>
    <property type="match status" value="1"/>
</dbReference>
<sequence>MAKNIDKQAIDNLADGFRGYATLLRKIKQRVLIAQQRAIYAANEEMLRMYWDIGGMLQQSQEADGWGKKTLQRLSVDLKNDYSEIKGFSVRNMQCMIQFFNEYNQELTMVKGADSSIAQSMIAQLGEYNFSLPIKHLGWTHNLILLQQVKDIRARYWYMVQSITSHWNTRYLQEAIKLDDYGKHGALANNFTATLPVPEANDVKAMLKDPYIFDMLTFTEQYNERDVEIGLVKHVEKFLVEMGAGFAFMGRQYHINVSGDDYYIDILMYNTFLHRYLVIELKDTEFMPEYIGKLNFYCSAVDDILCREGDNRTIGLLLCKSKDRIKAEYALRDIQKPIGISDYELGQALPKDFRGSLPTIEEIEKELESH</sequence>
<evidence type="ECO:0000313" key="4">
    <source>
        <dbReference type="Proteomes" id="UP000698924"/>
    </source>
</evidence>
<organism evidence="3 4">
    <name type="scientific">Caecibacteroides pullorum</name>
    <dbReference type="NCBI Taxonomy" id="2725562"/>
    <lineage>
        <taxon>Bacteria</taxon>
        <taxon>Pseudomonadati</taxon>
        <taxon>Bacteroidota</taxon>
        <taxon>Bacteroidia</taxon>
        <taxon>Bacteroidales</taxon>
        <taxon>Bacteroidaceae</taxon>
        <taxon>Caecibacteroides</taxon>
    </lineage>
</organism>
<dbReference type="InterPro" id="IPR041527">
    <property type="entry name" value="YhcG_N"/>
</dbReference>
<dbReference type="PANTHER" id="PTHR30547:SF0">
    <property type="entry name" value="BLR8175 PROTEIN"/>
    <property type="match status" value="1"/>
</dbReference>
<dbReference type="Proteomes" id="UP000698924">
    <property type="component" value="Unassembled WGS sequence"/>
</dbReference>
<dbReference type="InterPro" id="IPR009362">
    <property type="entry name" value="YhcG_C"/>
</dbReference>
<feature type="domain" description="YhcG N-terminal" evidence="2">
    <location>
        <begin position="26"/>
        <end position="181"/>
    </location>
</feature>
<proteinExistence type="predicted"/>
<dbReference type="AlphaFoldDB" id="A0AA41D955"/>
<keyword evidence="4" id="KW-1185">Reference proteome</keyword>
<evidence type="ECO:0000259" key="1">
    <source>
        <dbReference type="Pfam" id="PF06250"/>
    </source>
</evidence>
<name>A0AA41D955_9BACT</name>
<dbReference type="Gene3D" id="3.40.1350.10">
    <property type="match status" value="1"/>
</dbReference>
<dbReference type="RefSeq" id="WP_204971627.1">
    <property type="nucleotide sequence ID" value="NZ_JAAZTS010000010.1"/>
</dbReference>
<feature type="domain" description="YhcG PDDEXK nuclease" evidence="1">
    <location>
        <begin position="205"/>
        <end position="358"/>
    </location>
</feature>
<protein>
    <submittedName>
        <fullName evidence="3">DUF1016 domain-containing protein</fullName>
    </submittedName>
</protein>
<evidence type="ECO:0000313" key="3">
    <source>
        <dbReference type="EMBL" id="MBM6857491.1"/>
    </source>
</evidence>
<dbReference type="GO" id="GO:0003676">
    <property type="term" value="F:nucleic acid binding"/>
    <property type="evidence" value="ECO:0007669"/>
    <property type="project" value="InterPro"/>
</dbReference>
<dbReference type="EMBL" id="JACJMO010000009">
    <property type="protein sequence ID" value="MBM6857491.1"/>
    <property type="molecule type" value="Genomic_DNA"/>
</dbReference>
<dbReference type="PANTHER" id="PTHR30547">
    <property type="entry name" value="UNCHARACTERIZED PROTEIN YHCG-RELATED"/>
    <property type="match status" value="1"/>
</dbReference>
<reference evidence="3 4" key="1">
    <citation type="journal article" date="2021" name="Sci. Rep.">
        <title>The distribution of antibiotic resistance genes in chicken gut microbiota commensals.</title>
        <authorList>
            <person name="Juricova H."/>
            <person name="Matiasovicova J."/>
            <person name="Kubasova T."/>
            <person name="Cejkova D."/>
            <person name="Rychlik I."/>
        </authorList>
    </citation>
    <scope>NUCLEOTIDE SEQUENCE [LARGE SCALE GENOMIC DNA]</scope>
    <source>
        <strain evidence="3 4">An421</strain>
    </source>
</reference>
<dbReference type="Pfam" id="PF17761">
    <property type="entry name" value="DUF1016_N"/>
    <property type="match status" value="1"/>
</dbReference>
<gene>
    <name evidence="3" type="ORF">H6D15_07770</name>
</gene>